<keyword evidence="3" id="KW-0326">Glycosidase</keyword>
<evidence type="ECO:0000259" key="2">
    <source>
        <dbReference type="Pfam" id="PF09992"/>
    </source>
</evidence>
<evidence type="ECO:0000313" key="4">
    <source>
        <dbReference type="Proteomes" id="UP001199816"/>
    </source>
</evidence>
<gene>
    <name evidence="3" type="ORF">LQ567_07915</name>
</gene>
<dbReference type="Gene3D" id="2.60.40.10">
    <property type="entry name" value="Immunoglobulins"/>
    <property type="match status" value="1"/>
</dbReference>
<dbReference type="Pfam" id="PF01833">
    <property type="entry name" value="TIG"/>
    <property type="match status" value="1"/>
</dbReference>
<dbReference type="RefSeq" id="WP_231003912.1">
    <property type="nucleotide sequence ID" value="NZ_JAJNEC010000005.1"/>
</dbReference>
<reference evidence="3 4" key="1">
    <citation type="submission" date="2021-11" db="EMBL/GenBank/DDBJ databases">
        <title>Genomic of Niabella pedocola.</title>
        <authorList>
            <person name="Wu T."/>
        </authorList>
    </citation>
    <scope>NUCLEOTIDE SEQUENCE [LARGE SCALE GENOMIC DNA]</scope>
    <source>
        <strain evidence="3 4">JCM 31011</strain>
    </source>
</reference>
<evidence type="ECO:0000259" key="1">
    <source>
        <dbReference type="Pfam" id="PF01833"/>
    </source>
</evidence>
<evidence type="ECO:0000313" key="3">
    <source>
        <dbReference type="EMBL" id="MCD2422682.1"/>
    </source>
</evidence>
<name>A0ABS8PNJ2_9BACT</name>
<dbReference type="InterPro" id="IPR013783">
    <property type="entry name" value="Ig-like_fold"/>
</dbReference>
<keyword evidence="4" id="KW-1185">Reference proteome</keyword>
<dbReference type="Proteomes" id="UP001199816">
    <property type="component" value="Unassembled WGS sequence"/>
</dbReference>
<sequence>MRKLSVVVLCMVTLAACNKQRTGSELGSVSRDTPFITGVSTGLGVFGDTLTISGQSFAKNAAVLFGANGAKVVETGDTYVKVMVPQGSGSVYIKVWNGGYSSNSVAFTYKTIDQGTAGLGQIINIQGSYYLLDTAALFDVGPGTRYMQLVLNDTGFAYAPVKINMLVYDVSNPYLTFKPVLANDKIPTTETVLSMASRKSAPGNVYFAGTSGDFFRTTTDNFYGQPVQGLVIDGDLVTSPSYLTASDVNTGGVDAHAFFENGKKLFIDYAVYNGSASSKTQFMSIDGVNKIRLGTLSEARMYIMLMTRYTGASTLQSNAGAEASLLPVTGFSFPFGFNKTTSFVVNGSVVAKQTGMAIPANGAVLSGYPGQAISGTTPITTVTKLANGDTVKVNIQVYPQSAPSRSFSQMIGGRSWIIRNGILNDTNWISKLQRTAIGVSQDESKVYMCTVDNPGLFTKEVAQLMQLYGVYNALNLIGGNETTMFVKNAGYNNTGLMNRPNSGTTSYVNGEGIFGVSAAPEDNTVAAFSPANSLVRLTAGNTFTPVFYGMNQYGLIVNTALVPATVALDNNAIGSFSNGTFTATAKGTGKITATYGSVTKSIKIIVQ</sequence>
<dbReference type="SUPFAM" id="SSF81296">
    <property type="entry name" value="E set domains"/>
    <property type="match status" value="1"/>
</dbReference>
<feature type="domain" description="IPT/TIG" evidence="1">
    <location>
        <begin position="34"/>
        <end position="109"/>
    </location>
</feature>
<proteinExistence type="predicted"/>
<organism evidence="3 4">
    <name type="scientific">Niabella pedocola</name>
    <dbReference type="NCBI Taxonomy" id="1752077"/>
    <lineage>
        <taxon>Bacteria</taxon>
        <taxon>Pseudomonadati</taxon>
        <taxon>Bacteroidota</taxon>
        <taxon>Chitinophagia</taxon>
        <taxon>Chitinophagales</taxon>
        <taxon>Chitinophagaceae</taxon>
        <taxon>Niabella</taxon>
    </lineage>
</organism>
<feature type="domain" description="Phosphodiester glycosidase" evidence="2">
    <location>
        <begin position="341"/>
        <end position="505"/>
    </location>
</feature>
<comment type="caution">
    <text evidence="3">The sequence shown here is derived from an EMBL/GenBank/DDBJ whole genome shotgun (WGS) entry which is preliminary data.</text>
</comment>
<dbReference type="InterPro" id="IPR018711">
    <property type="entry name" value="NAGPA"/>
</dbReference>
<keyword evidence="3" id="KW-0378">Hydrolase</keyword>
<dbReference type="Pfam" id="PF09992">
    <property type="entry name" value="NAGPA"/>
    <property type="match status" value="1"/>
</dbReference>
<dbReference type="EMBL" id="JAJNEC010000005">
    <property type="protein sequence ID" value="MCD2422682.1"/>
    <property type="molecule type" value="Genomic_DNA"/>
</dbReference>
<dbReference type="GO" id="GO:0016798">
    <property type="term" value="F:hydrolase activity, acting on glycosyl bonds"/>
    <property type="evidence" value="ECO:0007669"/>
    <property type="project" value="UniProtKB-KW"/>
</dbReference>
<dbReference type="InterPro" id="IPR014756">
    <property type="entry name" value="Ig_E-set"/>
</dbReference>
<accession>A0ABS8PNJ2</accession>
<protein>
    <submittedName>
        <fullName evidence="3">Phosphodiester glycosidase family protein</fullName>
    </submittedName>
</protein>
<dbReference type="PROSITE" id="PS51257">
    <property type="entry name" value="PROKAR_LIPOPROTEIN"/>
    <property type="match status" value="1"/>
</dbReference>
<dbReference type="InterPro" id="IPR002909">
    <property type="entry name" value="IPT_dom"/>
</dbReference>